<feature type="transmembrane region" description="Helical" evidence="10">
    <location>
        <begin position="126"/>
        <end position="150"/>
    </location>
</feature>
<evidence type="ECO:0000256" key="4">
    <source>
        <dbReference type="ARBA" id="ARBA00022692"/>
    </source>
</evidence>
<dbReference type="InterPro" id="IPR002524">
    <property type="entry name" value="Cation_efflux"/>
</dbReference>
<evidence type="ECO:0000256" key="2">
    <source>
        <dbReference type="ARBA" id="ARBA00008873"/>
    </source>
</evidence>
<dbReference type="InterPro" id="IPR050681">
    <property type="entry name" value="CDF/SLC30A"/>
</dbReference>
<dbReference type="RefSeq" id="WP_161348188.1">
    <property type="nucleotide sequence ID" value="NZ_BMGW01000012.1"/>
</dbReference>
<keyword evidence="4 10" id="KW-0812">Transmembrane</keyword>
<dbReference type="InterPro" id="IPR036837">
    <property type="entry name" value="Cation_efflux_CTD_sf"/>
</dbReference>
<dbReference type="InterPro" id="IPR058533">
    <property type="entry name" value="Cation_efflux_TM"/>
</dbReference>
<dbReference type="Gene3D" id="1.20.1510.10">
    <property type="entry name" value="Cation efflux protein transmembrane domain"/>
    <property type="match status" value="1"/>
</dbReference>
<dbReference type="Pfam" id="PF01545">
    <property type="entry name" value="Cation_efflux"/>
    <property type="match status" value="1"/>
</dbReference>
<dbReference type="SUPFAM" id="SSF161111">
    <property type="entry name" value="Cation efflux protein transmembrane domain-like"/>
    <property type="match status" value="1"/>
</dbReference>
<dbReference type="GO" id="GO:0005385">
    <property type="term" value="F:zinc ion transmembrane transporter activity"/>
    <property type="evidence" value="ECO:0007669"/>
    <property type="project" value="TreeGrafter"/>
</dbReference>
<feature type="domain" description="Cation efflux protein cytoplasmic" evidence="12">
    <location>
        <begin position="223"/>
        <end position="296"/>
    </location>
</feature>
<protein>
    <submittedName>
        <fullName evidence="13">Cation diffusion facilitator family transporter</fullName>
    </submittedName>
</protein>
<evidence type="ECO:0000259" key="12">
    <source>
        <dbReference type="Pfam" id="PF16916"/>
    </source>
</evidence>
<dbReference type="PANTHER" id="PTHR11562:SF17">
    <property type="entry name" value="RE54080P-RELATED"/>
    <property type="match status" value="1"/>
</dbReference>
<comment type="caution">
    <text evidence="13">The sequence shown here is derived from an EMBL/GenBank/DDBJ whole genome shotgun (WGS) entry which is preliminary data.</text>
</comment>
<keyword evidence="14" id="KW-1185">Reference proteome</keyword>
<comment type="similarity">
    <text evidence="2">Belongs to the cation diffusion facilitator (CDF) transporter (TC 2.A.4) family. SLC30A subfamily.</text>
</comment>
<feature type="transmembrane region" description="Helical" evidence="10">
    <location>
        <begin position="95"/>
        <end position="114"/>
    </location>
</feature>
<dbReference type="InterPro" id="IPR027470">
    <property type="entry name" value="Cation_efflux_CTD"/>
</dbReference>
<dbReference type="GO" id="GO:0005886">
    <property type="term" value="C:plasma membrane"/>
    <property type="evidence" value="ECO:0007669"/>
    <property type="project" value="TreeGrafter"/>
</dbReference>
<sequence>MPHDHSHHRHSHDHGHSQLSADAGDRKVAAAVAVNLLLTVAQIAGGVVSGSVALIADAVHNLSDAVSLIIAFAARRVARRPADDAMTFGYARIEVVAALINYTTLIMISLWLGYEAVMRMLDPQPVLGWIVVILAGVALVIDVATAALTWRLSKDSVNIRAAFLHNLADAGSSVAVMIGGTLILLYDWWLVDPIITLGISAYILWHVLSDIAPVLRILMLGAPPGLLQAEIAAAIAAEDGVEEVHHLHLWQIDERRTSVEAHLVVAEGRDFAEVVARVKAMLRAKFGLAHATLEAETRLSGCAGGCAPA</sequence>
<dbReference type="SUPFAM" id="SSF160240">
    <property type="entry name" value="Cation efflux protein cytoplasmic domain-like"/>
    <property type="match status" value="1"/>
</dbReference>
<comment type="subcellular location">
    <subcellularLocation>
        <location evidence="1">Membrane</location>
        <topology evidence="1">Multi-pass membrane protein</topology>
    </subcellularLocation>
</comment>
<dbReference type="EMBL" id="WWNR01000012">
    <property type="protein sequence ID" value="MZQ90806.1"/>
    <property type="molecule type" value="Genomic_DNA"/>
</dbReference>
<dbReference type="OrthoDB" id="9809646at2"/>
<feature type="compositionally biased region" description="Basic residues" evidence="9">
    <location>
        <begin position="1"/>
        <end position="13"/>
    </location>
</feature>
<evidence type="ECO:0000256" key="1">
    <source>
        <dbReference type="ARBA" id="ARBA00004141"/>
    </source>
</evidence>
<dbReference type="AlphaFoldDB" id="A0A6L8VM12"/>
<evidence type="ECO:0000259" key="11">
    <source>
        <dbReference type="Pfam" id="PF01545"/>
    </source>
</evidence>
<evidence type="ECO:0000256" key="9">
    <source>
        <dbReference type="SAM" id="MobiDB-lite"/>
    </source>
</evidence>
<keyword evidence="6 10" id="KW-1133">Transmembrane helix</keyword>
<evidence type="ECO:0000256" key="8">
    <source>
        <dbReference type="ARBA" id="ARBA00023136"/>
    </source>
</evidence>
<reference evidence="13 14" key="1">
    <citation type="submission" date="2020-01" db="EMBL/GenBank/DDBJ databases">
        <title>Frigidibacter albus SP32T (=CGMCC 1.13995T).</title>
        <authorList>
            <person name="Liao X."/>
        </authorList>
    </citation>
    <scope>NUCLEOTIDE SEQUENCE [LARGE SCALE GENOMIC DNA]</scope>
    <source>
        <strain evidence="13 14">SP32</strain>
    </source>
</reference>
<gene>
    <name evidence="13" type="ORF">GS660_17065</name>
</gene>
<evidence type="ECO:0000256" key="5">
    <source>
        <dbReference type="ARBA" id="ARBA00022906"/>
    </source>
</evidence>
<feature type="transmembrane region" description="Helical" evidence="10">
    <location>
        <begin position="54"/>
        <end position="74"/>
    </location>
</feature>
<evidence type="ECO:0000256" key="7">
    <source>
        <dbReference type="ARBA" id="ARBA00023065"/>
    </source>
</evidence>
<keyword evidence="8 10" id="KW-0472">Membrane</keyword>
<dbReference type="InterPro" id="IPR027469">
    <property type="entry name" value="Cation_efflux_TMD_sf"/>
</dbReference>
<evidence type="ECO:0000313" key="14">
    <source>
        <dbReference type="Proteomes" id="UP000477083"/>
    </source>
</evidence>
<keyword evidence="7" id="KW-0406">Ion transport</keyword>
<dbReference type="NCBIfam" id="TIGR01297">
    <property type="entry name" value="CDF"/>
    <property type="match status" value="1"/>
</dbReference>
<keyword evidence="5" id="KW-0864">Zinc transport</keyword>
<accession>A0A6L8VM12</accession>
<organism evidence="13 14">
    <name type="scientific">Frigidibacter albus</name>
    <dbReference type="NCBI Taxonomy" id="1465486"/>
    <lineage>
        <taxon>Bacteria</taxon>
        <taxon>Pseudomonadati</taxon>
        <taxon>Pseudomonadota</taxon>
        <taxon>Alphaproteobacteria</taxon>
        <taxon>Rhodobacterales</taxon>
        <taxon>Paracoccaceae</taxon>
        <taxon>Frigidibacter</taxon>
    </lineage>
</organism>
<evidence type="ECO:0000256" key="10">
    <source>
        <dbReference type="SAM" id="Phobius"/>
    </source>
</evidence>
<feature type="transmembrane region" description="Helical" evidence="10">
    <location>
        <begin position="190"/>
        <end position="208"/>
    </location>
</feature>
<keyword evidence="3" id="KW-0813">Transport</keyword>
<feature type="transmembrane region" description="Helical" evidence="10">
    <location>
        <begin position="28"/>
        <end position="48"/>
    </location>
</feature>
<dbReference type="Proteomes" id="UP000477083">
    <property type="component" value="Unassembled WGS sequence"/>
</dbReference>
<keyword evidence="5" id="KW-0862">Zinc</keyword>
<feature type="transmembrane region" description="Helical" evidence="10">
    <location>
        <begin position="162"/>
        <end position="184"/>
    </location>
</feature>
<dbReference type="Pfam" id="PF16916">
    <property type="entry name" value="ZT_dimer"/>
    <property type="match status" value="1"/>
</dbReference>
<evidence type="ECO:0000313" key="13">
    <source>
        <dbReference type="EMBL" id="MZQ90806.1"/>
    </source>
</evidence>
<feature type="domain" description="Cation efflux protein transmembrane" evidence="11">
    <location>
        <begin position="29"/>
        <end position="219"/>
    </location>
</feature>
<feature type="region of interest" description="Disordered" evidence="9">
    <location>
        <begin position="1"/>
        <end position="20"/>
    </location>
</feature>
<dbReference type="PANTHER" id="PTHR11562">
    <property type="entry name" value="CATION EFFLUX PROTEIN/ ZINC TRANSPORTER"/>
    <property type="match status" value="1"/>
</dbReference>
<evidence type="ECO:0000256" key="3">
    <source>
        <dbReference type="ARBA" id="ARBA00022448"/>
    </source>
</evidence>
<evidence type="ECO:0000256" key="6">
    <source>
        <dbReference type="ARBA" id="ARBA00022989"/>
    </source>
</evidence>
<name>A0A6L8VM12_9RHOB</name>
<proteinExistence type="inferred from homology"/>